<keyword evidence="7" id="KW-1185">Reference proteome</keyword>
<comment type="function">
    <text evidence="1">Involved in DNA recombination.</text>
</comment>
<gene>
    <name evidence="6" type="ORF">AN477_05350</name>
</gene>
<keyword evidence="4" id="KW-0233">DNA recombination</keyword>
<evidence type="ECO:0000256" key="5">
    <source>
        <dbReference type="SAM" id="Coils"/>
    </source>
</evidence>
<dbReference type="PANTHER" id="PTHR30563">
    <property type="entry name" value="DNA RECOMBINATION PROTEIN RMUC"/>
    <property type="match status" value="1"/>
</dbReference>
<name>A0A0P9D606_9BACL</name>
<dbReference type="EMBL" id="LJCO01000021">
    <property type="protein sequence ID" value="KPV44839.1"/>
    <property type="molecule type" value="Genomic_DNA"/>
</dbReference>
<evidence type="ECO:0000313" key="6">
    <source>
        <dbReference type="EMBL" id="KPV44839.1"/>
    </source>
</evidence>
<organism evidence="6 7">
    <name type="scientific">Alicyclobacillus ferrooxydans</name>
    <dbReference type="NCBI Taxonomy" id="471514"/>
    <lineage>
        <taxon>Bacteria</taxon>
        <taxon>Bacillati</taxon>
        <taxon>Bacillota</taxon>
        <taxon>Bacilli</taxon>
        <taxon>Bacillales</taxon>
        <taxon>Alicyclobacillaceae</taxon>
        <taxon>Alicyclobacillus</taxon>
    </lineage>
</organism>
<dbReference type="AlphaFoldDB" id="A0A0P9D606"/>
<evidence type="ECO:0000313" key="7">
    <source>
        <dbReference type="Proteomes" id="UP000050482"/>
    </source>
</evidence>
<comment type="caution">
    <text evidence="6">The sequence shown here is derived from an EMBL/GenBank/DDBJ whole genome shotgun (WGS) entry which is preliminary data.</text>
</comment>
<sequence length="447" mass="50686">MTEILLLVIIVIQLLLLVLQLRPQRNMPQLEGILDKSKDDLAGVFQQEIRRIREEFVQQAKLDREESAGSSNRLFLQLNQVVGRNFDAQNAQQKALFDAFSTQLRTLTEMNEQKLERVRGVVEERLSKIQEDNTKKLEQMRETVDEKLHRTLEKRLSESFLQVSERLEAVHKGLGEMQSLASNVGDLKRVLTNVKTRGTFGEVQLEMLLEQLLSPEQYGKNVATKSGSADRVEFAIKLPGREDSKGVVYLPIDCKFPIEDYQRMLDAEDIGDTTVFQEAAKALMSRIKAEAKSIATKYLDPPNTTDFAIMYLPIEGLFAEVLRHSGLMESIQQEHRVVVSGPTTLTALLNSLQMGFRTLAIQKRSSEVWELLGAIKTQFGSFGDLLQKTQKKLQEASNSIETAARKSRSIERKLRTVEELPVSQSEYLLPELSTSKDIAFEEVEESV</sequence>
<reference evidence="6 7" key="1">
    <citation type="submission" date="2015-09" db="EMBL/GenBank/DDBJ databases">
        <title>Draft genome sequence of Alicyclobacillus ferrooxydans DSM 22381.</title>
        <authorList>
            <person name="Hemp J."/>
        </authorList>
    </citation>
    <scope>NUCLEOTIDE SEQUENCE [LARGE SCALE GENOMIC DNA]</scope>
    <source>
        <strain evidence="6 7">TC-34</strain>
    </source>
</reference>
<feature type="coiled-coil region" evidence="5">
    <location>
        <begin position="386"/>
        <end position="420"/>
    </location>
</feature>
<dbReference type="PATRIC" id="fig|471514.4.peg.4351"/>
<evidence type="ECO:0000256" key="3">
    <source>
        <dbReference type="ARBA" id="ARBA00023054"/>
    </source>
</evidence>
<comment type="similarity">
    <text evidence="2">Belongs to the RmuC family.</text>
</comment>
<keyword evidence="3 5" id="KW-0175">Coiled coil</keyword>
<dbReference type="GO" id="GO:0006310">
    <property type="term" value="P:DNA recombination"/>
    <property type="evidence" value="ECO:0007669"/>
    <property type="project" value="UniProtKB-KW"/>
</dbReference>
<accession>A0A0P9D606</accession>
<dbReference type="Proteomes" id="UP000050482">
    <property type="component" value="Unassembled WGS sequence"/>
</dbReference>
<proteinExistence type="inferred from homology"/>
<evidence type="ECO:0000256" key="4">
    <source>
        <dbReference type="ARBA" id="ARBA00023172"/>
    </source>
</evidence>
<dbReference type="RefSeq" id="WP_054968149.1">
    <property type="nucleotide sequence ID" value="NZ_LJCO01000021.1"/>
</dbReference>
<evidence type="ECO:0000256" key="2">
    <source>
        <dbReference type="ARBA" id="ARBA00009840"/>
    </source>
</evidence>
<dbReference type="InterPro" id="IPR003798">
    <property type="entry name" value="DNA_recombination_RmuC"/>
</dbReference>
<dbReference type="PANTHER" id="PTHR30563:SF0">
    <property type="entry name" value="DNA RECOMBINATION PROTEIN RMUC"/>
    <property type="match status" value="1"/>
</dbReference>
<dbReference type="Pfam" id="PF02646">
    <property type="entry name" value="RmuC"/>
    <property type="match status" value="1"/>
</dbReference>
<protein>
    <submittedName>
        <fullName evidence="6">Recombinase RmuC</fullName>
    </submittedName>
</protein>
<evidence type="ECO:0000256" key="1">
    <source>
        <dbReference type="ARBA" id="ARBA00003416"/>
    </source>
</evidence>